<feature type="domain" description="LysM" evidence="2">
    <location>
        <begin position="67"/>
        <end position="111"/>
    </location>
</feature>
<sequence length="340" mass="35165">MSRLDHRPSAARAATTGVIGTIGTLALTLSVAPASAATADPRPAARDQTRIGAPTPLTTARQAVAPATYTVERGDTLWDISRRVGIELSALRAANGLEATTVIHPGQVLVLPDGIAPAAESSAPVARADTSTGATATYGVNAGDTLWAIADAHGVSLDALLQANGLGRDAIIYPGQTLAIPGPAAVLQATPAAVETPLPATAPATDLDAEQTANARTIIRVGRELGVPDRGIAIALATAMVESRIRNLDWGDRDSLGLFQQRPSTGWGTPDQVRDPVRSTTAFFEGVSGPDGLITRGLLDVPGWESMDFGAAAQSVQVSAYPERYGPWEQTAYAWLAALD</sequence>
<dbReference type="SMART" id="SM00257">
    <property type="entry name" value="LysM"/>
    <property type="match status" value="2"/>
</dbReference>
<reference evidence="3 4" key="1">
    <citation type="submission" date="2014-12" db="EMBL/GenBank/DDBJ databases">
        <title>Genome sequencing of Microbacterium hominis TPW29.</title>
        <authorList>
            <person name="Tan P.W."/>
            <person name="Chan K.-G."/>
        </authorList>
    </citation>
    <scope>NUCLEOTIDE SEQUENCE [LARGE SCALE GENOMIC DNA]</scope>
    <source>
        <strain evidence="3 4">TPW29</strain>
    </source>
</reference>
<protein>
    <submittedName>
        <fullName evidence="3">Peptidoglycan-binding protein LysM</fullName>
    </submittedName>
</protein>
<dbReference type="InterPro" id="IPR018392">
    <property type="entry name" value="LysM"/>
</dbReference>
<evidence type="ECO:0000256" key="1">
    <source>
        <dbReference type="SAM" id="MobiDB-lite"/>
    </source>
</evidence>
<dbReference type="PANTHER" id="PTHR33734">
    <property type="entry name" value="LYSM DOMAIN-CONTAINING GPI-ANCHORED PROTEIN 2"/>
    <property type="match status" value="1"/>
</dbReference>
<feature type="domain" description="LysM" evidence="2">
    <location>
        <begin position="136"/>
        <end position="180"/>
    </location>
</feature>
<dbReference type="Proteomes" id="UP000031202">
    <property type="component" value="Unassembled WGS sequence"/>
</dbReference>
<dbReference type="GO" id="GO:0008932">
    <property type="term" value="F:lytic endotransglycosylase activity"/>
    <property type="evidence" value="ECO:0007669"/>
    <property type="project" value="TreeGrafter"/>
</dbReference>
<dbReference type="Pfam" id="PF01476">
    <property type="entry name" value="LysM"/>
    <property type="match status" value="2"/>
</dbReference>
<dbReference type="Gene3D" id="3.10.350.10">
    <property type="entry name" value="LysM domain"/>
    <property type="match status" value="2"/>
</dbReference>
<dbReference type="PROSITE" id="PS51782">
    <property type="entry name" value="LYSM"/>
    <property type="match status" value="2"/>
</dbReference>
<dbReference type="CDD" id="cd00118">
    <property type="entry name" value="LysM"/>
    <property type="match status" value="2"/>
</dbReference>
<evidence type="ECO:0000313" key="3">
    <source>
        <dbReference type="EMBL" id="KIC57525.1"/>
    </source>
</evidence>
<comment type="caution">
    <text evidence="3">The sequence shown here is derived from an EMBL/GenBank/DDBJ whole genome shotgun (WGS) entry which is preliminary data.</text>
</comment>
<dbReference type="InterPro" id="IPR036779">
    <property type="entry name" value="LysM_dom_sf"/>
</dbReference>
<proteinExistence type="predicted"/>
<feature type="region of interest" description="Disordered" evidence="1">
    <location>
        <begin position="36"/>
        <end position="57"/>
    </location>
</feature>
<name>A0A0B4CZP4_9MICO</name>
<dbReference type="AlphaFoldDB" id="A0A0B4CZP4"/>
<dbReference type="PANTHER" id="PTHR33734:SF22">
    <property type="entry name" value="MEMBRANE-BOUND LYTIC MUREIN TRANSGLYCOSYLASE D"/>
    <property type="match status" value="1"/>
</dbReference>
<dbReference type="EMBL" id="JWSZ01000012">
    <property type="protein sequence ID" value="KIC57525.1"/>
    <property type="molecule type" value="Genomic_DNA"/>
</dbReference>
<organism evidence="3 4">
    <name type="scientific">Microbacterium hominis</name>
    <dbReference type="NCBI Taxonomy" id="162426"/>
    <lineage>
        <taxon>Bacteria</taxon>
        <taxon>Bacillati</taxon>
        <taxon>Actinomycetota</taxon>
        <taxon>Actinomycetes</taxon>
        <taxon>Micrococcales</taxon>
        <taxon>Microbacteriaceae</taxon>
        <taxon>Microbacterium</taxon>
    </lineage>
</organism>
<accession>A0A0B4CZP4</accession>
<gene>
    <name evidence="3" type="ORF">RM52_10995</name>
</gene>
<evidence type="ECO:0000313" key="4">
    <source>
        <dbReference type="Proteomes" id="UP000031202"/>
    </source>
</evidence>
<dbReference type="SUPFAM" id="SSF54106">
    <property type="entry name" value="LysM domain"/>
    <property type="match status" value="2"/>
</dbReference>
<dbReference type="RefSeq" id="WP_039416153.1">
    <property type="nucleotide sequence ID" value="NZ_JWSZ01000012.1"/>
</dbReference>
<evidence type="ECO:0000259" key="2">
    <source>
        <dbReference type="PROSITE" id="PS51782"/>
    </source>
</evidence>